<feature type="region of interest" description="Disordered" evidence="1">
    <location>
        <begin position="219"/>
        <end position="291"/>
    </location>
</feature>
<gene>
    <name evidence="2" type="ORF">HETIRDRAFT_105898</name>
</gene>
<feature type="region of interest" description="Disordered" evidence="1">
    <location>
        <begin position="34"/>
        <end position="103"/>
    </location>
</feature>
<feature type="compositionally biased region" description="Basic residues" evidence="1">
    <location>
        <begin position="1"/>
        <end position="11"/>
    </location>
</feature>
<feature type="region of interest" description="Disordered" evidence="1">
    <location>
        <begin position="1"/>
        <end position="22"/>
    </location>
</feature>
<accession>W4JS96</accession>
<reference evidence="2 3" key="1">
    <citation type="journal article" date="2012" name="New Phytol.">
        <title>Insight into trade-off between wood decay and parasitism from the genome of a fungal forest pathogen.</title>
        <authorList>
            <person name="Olson A."/>
            <person name="Aerts A."/>
            <person name="Asiegbu F."/>
            <person name="Belbahri L."/>
            <person name="Bouzid O."/>
            <person name="Broberg A."/>
            <person name="Canback B."/>
            <person name="Coutinho P.M."/>
            <person name="Cullen D."/>
            <person name="Dalman K."/>
            <person name="Deflorio G."/>
            <person name="van Diepen L.T."/>
            <person name="Dunand C."/>
            <person name="Duplessis S."/>
            <person name="Durling M."/>
            <person name="Gonthier P."/>
            <person name="Grimwood J."/>
            <person name="Fossdal C.G."/>
            <person name="Hansson D."/>
            <person name="Henrissat B."/>
            <person name="Hietala A."/>
            <person name="Himmelstrand K."/>
            <person name="Hoffmeister D."/>
            <person name="Hogberg N."/>
            <person name="James T.Y."/>
            <person name="Karlsson M."/>
            <person name="Kohler A."/>
            <person name="Kues U."/>
            <person name="Lee Y.H."/>
            <person name="Lin Y.C."/>
            <person name="Lind M."/>
            <person name="Lindquist E."/>
            <person name="Lombard V."/>
            <person name="Lucas S."/>
            <person name="Lunden K."/>
            <person name="Morin E."/>
            <person name="Murat C."/>
            <person name="Park J."/>
            <person name="Raffaello T."/>
            <person name="Rouze P."/>
            <person name="Salamov A."/>
            <person name="Schmutz J."/>
            <person name="Solheim H."/>
            <person name="Stahlberg J."/>
            <person name="Velez H."/>
            <person name="de Vries R.P."/>
            <person name="Wiebenga A."/>
            <person name="Woodward S."/>
            <person name="Yakovlev I."/>
            <person name="Garbelotto M."/>
            <person name="Martin F."/>
            <person name="Grigoriev I.V."/>
            <person name="Stenlid J."/>
        </authorList>
    </citation>
    <scope>NUCLEOTIDE SEQUENCE [LARGE SCALE GENOMIC DNA]</scope>
    <source>
        <strain evidence="2 3">TC 32-1</strain>
    </source>
</reference>
<dbReference type="HOGENOM" id="CLU_956629_0_0_1"/>
<feature type="compositionally biased region" description="Basic residues" evidence="1">
    <location>
        <begin position="145"/>
        <end position="154"/>
    </location>
</feature>
<organism evidence="2 3">
    <name type="scientific">Heterobasidion irregulare (strain TC 32-1)</name>
    <dbReference type="NCBI Taxonomy" id="747525"/>
    <lineage>
        <taxon>Eukaryota</taxon>
        <taxon>Fungi</taxon>
        <taxon>Dikarya</taxon>
        <taxon>Basidiomycota</taxon>
        <taxon>Agaricomycotina</taxon>
        <taxon>Agaricomycetes</taxon>
        <taxon>Russulales</taxon>
        <taxon>Bondarzewiaceae</taxon>
        <taxon>Heterobasidion</taxon>
        <taxon>Heterobasidion annosum species complex</taxon>
    </lineage>
</organism>
<dbReference type="InParanoid" id="W4JS96"/>
<dbReference type="AlphaFoldDB" id="W4JS96"/>
<dbReference type="EMBL" id="KI925464">
    <property type="protein sequence ID" value="ETW76413.1"/>
    <property type="molecule type" value="Genomic_DNA"/>
</dbReference>
<protein>
    <submittedName>
        <fullName evidence="2">Uncharacterized protein</fullName>
    </submittedName>
</protein>
<evidence type="ECO:0000313" key="2">
    <source>
        <dbReference type="EMBL" id="ETW76413.1"/>
    </source>
</evidence>
<evidence type="ECO:0000313" key="3">
    <source>
        <dbReference type="Proteomes" id="UP000030671"/>
    </source>
</evidence>
<keyword evidence="3" id="KW-1185">Reference proteome</keyword>
<feature type="region of interest" description="Disordered" evidence="1">
    <location>
        <begin position="117"/>
        <end position="206"/>
    </location>
</feature>
<dbReference type="GeneID" id="20666112"/>
<sequence>MSSRLTRHRGKQTPGAVFTSVRPSLTPHARLRYQPPARARVPSPNITSKPPNRARRHQSIGVVPATGRLARVSRFPYQEKQVPSQGRVGTQEPRQPSLPHLTSTHPLTAERWHLQAAHPTRASQPASPPIHPAALSRTPSPSRFARTRAHRSRPPRSPGAPALARTQRSTTGCAHRAAIDPTRASPTVRATARPTFDSPIGARTRAPSPIHRADRILRGSTKPHEAPRPTTTATKRPGARHAHACPLTHHSLGRTITERARNTRTHPTPRPAFHNRQKTPQITPLFSRAGR</sequence>
<proteinExistence type="predicted"/>
<name>W4JS96_HETIT</name>
<feature type="compositionally biased region" description="Polar residues" evidence="1">
    <location>
        <begin position="81"/>
        <end position="103"/>
    </location>
</feature>
<dbReference type="KEGG" id="hir:HETIRDRAFT_105898"/>
<dbReference type="Proteomes" id="UP000030671">
    <property type="component" value="Unassembled WGS sequence"/>
</dbReference>
<dbReference type="RefSeq" id="XP_009551324.1">
    <property type="nucleotide sequence ID" value="XM_009553029.1"/>
</dbReference>
<evidence type="ECO:0000256" key="1">
    <source>
        <dbReference type="SAM" id="MobiDB-lite"/>
    </source>
</evidence>